<accession>A0A2P2NY09</accession>
<organism evidence="1">
    <name type="scientific">Rhizophora mucronata</name>
    <name type="common">Asiatic mangrove</name>
    <dbReference type="NCBI Taxonomy" id="61149"/>
    <lineage>
        <taxon>Eukaryota</taxon>
        <taxon>Viridiplantae</taxon>
        <taxon>Streptophyta</taxon>
        <taxon>Embryophyta</taxon>
        <taxon>Tracheophyta</taxon>
        <taxon>Spermatophyta</taxon>
        <taxon>Magnoliopsida</taxon>
        <taxon>eudicotyledons</taxon>
        <taxon>Gunneridae</taxon>
        <taxon>Pentapetalae</taxon>
        <taxon>rosids</taxon>
        <taxon>fabids</taxon>
        <taxon>Malpighiales</taxon>
        <taxon>Rhizophoraceae</taxon>
        <taxon>Rhizophora</taxon>
    </lineage>
</organism>
<dbReference type="AlphaFoldDB" id="A0A2P2NY09"/>
<protein>
    <submittedName>
        <fullName evidence="1">Uncharacterized protein</fullName>
    </submittedName>
</protein>
<evidence type="ECO:0000313" key="1">
    <source>
        <dbReference type="EMBL" id="MBX47398.1"/>
    </source>
</evidence>
<dbReference type="EMBL" id="GGEC01066914">
    <property type="protein sequence ID" value="MBX47398.1"/>
    <property type="molecule type" value="Transcribed_RNA"/>
</dbReference>
<proteinExistence type="predicted"/>
<reference evidence="1" key="1">
    <citation type="submission" date="2018-02" db="EMBL/GenBank/DDBJ databases">
        <title>Rhizophora mucronata_Transcriptome.</title>
        <authorList>
            <person name="Meera S.P."/>
            <person name="Sreeshan A."/>
            <person name="Augustine A."/>
        </authorList>
    </citation>
    <scope>NUCLEOTIDE SEQUENCE</scope>
    <source>
        <tissue evidence="1">Leaf</tissue>
    </source>
</reference>
<name>A0A2P2NY09_RHIMU</name>
<sequence>MKWAPLPSPRLWIRALKGGERPNVPHPYFHHCRDKKQ</sequence>